<dbReference type="EMBL" id="JADDUC010000036">
    <property type="protein sequence ID" value="KAG0122373.1"/>
    <property type="molecule type" value="Genomic_DNA"/>
</dbReference>
<sequence length="120" mass="13229">MWGWGGTSCPRGSAMRLNQESSRKTRDGNSSCSSNSMSQERSQQLSPRLLCTTHKPKAEGTPALGMLSLRRDSVVCEATAAPRSLSFQPLVFLGGWNWPEATSHLWPSPRDSLRAGTQHW</sequence>
<feature type="region of interest" description="Disordered" evidence="1">
    <location>
        <begin position="1"/>
        <end position="49"/>
    </location>
</feature>
<reference evidence="3" key="3">
    <citation type="submission" date="2022-01" db="EMBL/GenBank/DDBJ databases">
        <authorList>
            <person name="Rubenstein D.R."/>
        </authorList>
    </citation>
    <scope>NUCLEOTIDE SEQUENCE</scope>
    <source>
        <strain evidence="3">SS15</strain>
        <tissue evidence="3">Liver</tissue>
    </source>
</reference>
<evidence type="ECO:0000313" key="4">
    <source>
        <dbReference type="Proteomes" id="UP000618051"/>
    </source>
</evidence>
<comment type="caution">
    <text evidence="2">The sequence shown here is derived from an EMBL/GenBank/DDBJ whole genome shotgun (WGS) entry which is preliminary data.</text>
</comment>
<protein>
    <submittedName>
        <fullName evidence="2">Uncharacterized protein</fullName>
    </submittedName>
</protein>
<evidence type="ECO:0000313" key="3">
    <source>
        <dbReference type="EMBL" id="KAI1232202.1"/>
    </source>
</evidence>
<evidence type="ECO:0000256" key="1">
    <source>
        <dbReference type="SAM" id="MobiDB-lite"/>
    </source>
</evidence>
<reference evidence="2" key="1">
    <citation type="submission" date="2020-10" db="EMBL/GenBank/DDBJ databases">
        <title>Feather gene expression reveals the developmental basis of iridescence in African starlings.</title>
        <authorList>
            <person name="Rubenstein D.R."/>
        </authorList>
    </citation>
    <scope>NUCLEOTIDE SEQUENCE</scope>
    <source>
        <strain evidence="2">SS15</strain>
        <tissue evidence="2">Liver</tissue>
    </source>
</reference>
<name>A0A835TXY0_9PASS</name>
<gene>
    <name evidence="3" type="ORF">IHE44_0007268</name>
    <name evidence="2" type="ORF">IHE44_008999</name>
</gene>
<feature type="compositionally biased region" description="Low complexity" evidence="1">
    <location>
        <begin position="30"/>
        <end position="44"/>
    </location>
</feature>
<proteinExistence type="predicted"/>
<reference evidence="3 4" key="2">
    <citation type="journal article" date="2021" name="J. Hered.">
        <title>Feather Gene Expression Elucidates the Developmental Basis of Plumage Iridescence in African Starlings.</title>
        <authorList>
            <person name="Rubenstein D.R."/>
            <person name="Corvelo A."/>
            <person name="MacManes M.D."/>
            <person name="Maia R."/>
            <person name="Narzisi G."/>
            <person name="Rousaki A."/>
            <person name="Vandenabeele P."/>
            <person name="Shawkey M.D."/>
            <person name="Solomon J."/>
        </authorList>
    </citation>
    <scope>NUCLEOTIDE SEQUENCE [LARGE SCALE GENOMIC DNA]</scope>
    <source>
        <strain evidence="3">SS15</strain>
    </source>
</reference>
<dbReference type="EMBL" id="JADDUC020000023">
    <property type="protein sequence ID" value="KAI1232202.1"/>
    <property type="molecule type" value="Genomic_DNA"/>
</dbReference>
<organism evidence="2">
    <name type="scientific">Lamprotornis superbus</name>
    <dbReference type="NCBI Taxonomy" id="245042"/>
    <lineage>
        <taxon>Eukaryota</taxon>
        <taxon>Metazoa</taxon>
        <taxon>Chordata</taxon>
        <taxon>Craniata</taxon>
        <taxon>Vertebrata</taxon>
        <taxon>Euteleostomi</taxon>
        <taxon>Archelosauria</taxon>
        <taxon>Archosauria</taxon>
        <taxon>Dinosauria</taxon>
        <taxon>Saurischia</taxon>
        <taxon>Theropoda</taxon>
        <taxon>Coelurosauria</taxon>
        <taxon>Aves</taxon>
        <taxon>Neognathae</taxon>
        <taxon>Neoaves</taxon>
        <taxon>Telluraves</taxon>
        <taxon>Australaves</taxon>
        <taxon>Passeriformes</taxon>
        <taxon>Sturnidae</taxon>
        <taxon>Lamprotornis</taxon>
    </lineage>
</organism>
<dbReference type="AlphaFoldDB" id="A0A835TXY0"/>
<keyword evidence="4" id="KW-1185">Reference proteome</keyword>
<dbReference type="Proteomes" id="UP000618051">
    <property type="component" value="Unassembled WGS sequence"/>
</dbReference>
<evidence type="ECO:0000313" key="2">
    <source>
        <dbReference type="EMBL" id="KAG0122373.1"/>
    </source>
</evidence>
<accession>A0A835TXY0</accession>